<keyword evidence="5" id="KW-1185">Reference proteome</keyword>
<accession>A0AA36FXW2</accession>
<sequence length="287" mass="31999">MSRISSTDRHQYPRVQMDEQLNNVENRDDEHQFIPGGGRCTIDTATDVEDDEKHDDNALTTAQPQVQNGLLTAERLRPSLSASQKPMRASAISMACRVSRVTPNNSVLFVCDLQEKFRQQIKYFPEILVTGKRLIDTARILNLRTFATEQYPKGLGHLVPELGLQAGGDVPIIEKSKFSMCIEPALPQLEGKENVILFGIEAHVCVLQTTLDLLERNMNVHVVVDATSSRTQENRKYAFKQMEKAGAVLTTSECVILGLLGGPDHPKFREVQKLIMESAPDTGLCKL</sequence>
<dbReference type="InterPro" id="IPR000868">
    <property type="entry name" value="Isochorismatase-like_dom"/>
</dbReference>
<evidence type="ECO:0000313" key="5">
    <source>
        <dbReference type="Proteomes" id="UP001177023"/>
    </source>
</evidence>
<protein>
    <recommendedName>
        <fullName evidence="2">Isochorismatase domain-containing protein 1</fullName>
    </recommendedName>
</protein>
<dbReference type="SUPFAM" id="SSF52499">
    <property type="entry name" value="Isochorismatase-like hydrolases"/>
    <property type="match status" value="1"/>
</dbReference>
<dbReference type="PANTHER" id="PTHR14119">
    <property type="entry name" value="HYDROLASE"/>
    <property type="match status" value="1"/>
</dbReference>
<proteinExistence type="inferred from homology"/>
<evidence type="ECO:0000256" key="1">
    <source>
        <dbReference type="ARBA" id="ARBA00006336"/>
    </source>
</evidence>
<dbReference type="CDD" id="cd01012">
    <property type="entry name" value="YcaC_related"/>
    <property type="match status" value="1"/>
</dbReference>
<comment type="caution">
    <text evidence="4">The sequence shown here is derived from an EMBL/GenBank/DDBJ whole genome shotgun (WGS) entry which is preliminary data.</text>
</comment>
<dbReference type="Proteomes" id="UP001177023">
    <property type="component" value="Unassembled WGS sequence"/>
</dbReference>
<reference evidence="4" key="1">
    <citation type="submission" date="2023-06" db="EMBL/GenBank/DDBJ databases">
        <authorList>
            <person name="Delattre M."/>
        </authorList>
    </citation>
    <scope>NUCLEOTIDE SEQUENCE</scope>
    <source>
        <strain evidence="4">AF72</strain>
    </source>
</reference>
<dbReference type="AlphaFoldDB" id="A0AA36FXW2"/>
<dbReference type="InterPro" id="IPR036380">
    <property type="entry name" value="Isochorismatase-like_sf"/>
</dbReference>
<dbReference type="InterPro" id="IPR050993">
    <property type="entry name" value="Isochorismatase_domain"/>
</dbReference>
<evidence type="ECO:0000256" key="2">
    <source>
        <dbReference type="ARBA" id="ARBA00040688"/>
    </source>
</evidence>
<feature type="non-terminal residue" evidence="4">
    <location>
        <position position="1"/>
    </location>
</feature>
<name>A0AA36FXW2_9BILA</name>
<dbReference type="Pfam" id="PF00857">
    <property type="entry name" value="Isochorismatase"/>
    <property type="match status" value="1"/>
</dbReference>
<comment type="similarity">
    <text evidence="1">Belongs to the isochorismatase family.</text>
</comment>
<evidence type="ECO:0000313" key="4">
    <source>
        <dbReference type="EMBL" id="CAJ0570834.1"/>
    </source>
</evidence>
<dbReference type="Gene3D" id="3.40.50.850">
    <property type="entry name" value="Isochorismatase-like"/>
    <property type="match status" value="1"/>
</dbReference>
<dbReference type="PANTHER" id="PTHR14119:SF17">
    <property type="entry name" value="ISOCHORISMATASE DOMAIN-CONTAINING PROTEIN 1"/>
    <property type="match status" value="1"/>
</dbReference>
<dbReference type="FunFam" id="3.40.50.850:FF:000001">
    <property type="entry name" value="Isochorismatase domain-containing protein 1"/>
    <property type="match status" value="1"/>
</dbReference>
<gene>
    <name evidence="4" type="ORF">MSPICULIGERA_LOCUS9268</name>
</gene>
<evidence type="ECO:0000259" key="3">
    <source>
        <dbReference type="Pfam" id="PF00857"/>
    </source>
</evidence>
<dbReference type="EMBL" id="CATQJA010002488">
    <property type="protein sequence ID" value="CAJ0570834.1"/>
    <property type="molecule type" value="Genomic_DNA"/>
</dbReference>
<organism evidence="4 5">
    <name type="scientific">Mesorhabditis spiculigera</name>
    <dbReference type="NCBI Taxonomy" id="96644"/>
    <lineage>
        <taxon>Eukaryota</taxon>
        <taxon>Metazoa</taxon>
        <taxon>Ecdysozoa</taxon>
        <taxon>Nematoda</taxon>
        <taxon>Chromadorea</taxon>
        <taxon>Rhabditida</taxon>
        <taxon>Rhabditina</taxon>
        <taxon>Rhabditomorpha</taxon>
        <taxon>Rhabditoidea</taxon>
        <taxon>Rhabditidae</taxon>
        <taxon>Mesorhabditinae</taxon>
        <taxon>Mesorhabditis</taxon>
    </lineage>
</organism>
<feature type="domain" description="Isochorismatase-like" evidence="3">
    <location>
        <begin position="106"/>
        <end position="253"/>
    </location>
</feature>